<feature type="transmembrane region" description="Helical" evidence="1">
    <location>
        <begin position="116"/>
        <end position="137"/>
    </location>
</feature>
<name>A0ABR7XUT7_9SPHI</name>
<feature type="transmembrane region" description="Helical" evidence="1">
    <location>
        <begin position="12"/>
        <end position="34"/>
    </location>
</feature>
<dbReference type="RefSeq" id="WP_190314480.1">
    <property type="nucleotide sequence ID" value="NZ_JACNYL010000003.1"/>
</dbReference>
<feature type="transmembrane region" description="Helical" evidence="1">
    <location>
        <begin position="40"/>
        <end position="63"/>
    </location>
</feature>
<dbReference type="PANTHER" id="PTHR34220">
    <property type="entry name" value="SENSOR HISTIDINE KINASE YPDA"/>
    <property type="match status" value="1"/>
</dbReference>
<evidence type="ECO:0008006" key="4">
    <source>
        <dbReference type="Google" id="ProtNLM"/>
    </source>
</evidence>
<organism evidence="2 3">
    <name type="scientific">Sphingobacterium chuzhouense</name>
    <dbReference type="NCBI Taxonomy" id="1742264"/>
    <lineage>
        <taxon>Bacteria</taxon>
        <taxon>Pseudomonadati</taxon>
        <taxon>Bacteroidota</taxon>
        <taxon>Sphingobacteriia</taxon>
        <taxon>Sphingobacteriales</taxon>
        <taxon>Sphingobacteriaceae</taxon>
        <taxon>Sphingobacterium</taxon>
    </lineage>
</organism>
<reference evidence="2 3" key="1">
    <citation type="submission" date="2020-08" db="EMBL/GenBank/DDBJ databases">
        <title>Sphingobacterium sp. DN00404 isolated from aquaculture water.</title>
        <authorList>
            <person name="Zhang M."/>
        </authorList>
    </citation>
    <scope>NUCLEOTIDE SEQUENCE [LARGE SCALE GENOMIC DNA]</scope>
    <source>
        <strain evidence="2 3">KCTC 42746</strain>
    </source>
</reference>
<protein>
    <recommendedName>
        <fullName evidence="4">Signal transduction histidine kinase internal region domain-containing protein</fullName>
    </recommendedName>
</protein>
<accession>A0ABR7XUT7</accession>
<proteinExistence type="predicted"/>
<keyword evidence="1" id="KW-1133">Transmembrane helix</keyword>
<gene>
    <name evidence="2" type="ORF">H8B21_14545</name>
</gene>
<keyword evidence="1" id="KW-0472">Membrane</keyword>
<evidence type="ECO:0000256" key="1">
    <source>
        <dbReference type="SAM" id="Phobius"/>
    </source>
</evidence>
<keyword evidence="1" id="KW-0812">Transmembrane</keyword>
<evidence type="ECO:0000313" key="3">
    <source>
        <dbReference type="Proteomes" id="UP000651112"/>
    </source>
</evidence>
<sequence>MKLFIFMLEKRKAFLHIFFCSLYFVALFVLNWRLDGIAPMIAVTLLITGAAGISIAYVMRYILILWFTRQWKHSLLLLTANFLLMGLAGYIVFHGFESRLSNEVVGSTIERPWREYIRFYISWYAVFAKYGVLFFLLEGGIFSALDGILSRYWPNYVPNPERRGDIYSNELEVGKRNKLVGHFLNNLMSRVYSQLMSRKRMKTKQVIHLASLVDYGQLTYHRSPQQLVPLQKELVAVRHFLAMEEACDDIHLTVRGDIHSAEVPSMLLPSIAKNIVKHGAITKKGKARMDVWIEGSSLYITSENKLADTPNWQQPGGGYGLKHIRCLLKELFGKRATFWTGIMDEHFRLYIKIDKVKRSGDE</sequence>
<dbReference type="EMBL" id="JACNYL010000003">
    <property type="protein sequence ID" value="MBD1422792.1"/>
    <property type="molecule type" value="Genomic_DNA"/>
</dbReference>
<dbReference type="PANTHER" id="PTHR34220:SF7">
    <property type="entry name" value="SENSOR HISTIDINE KINASE YPDA"/>
    <property type="match status" value="1"/>
</dbReference>
<evidence type="ECO:0000313" key="2">
    <source>
        <dbReference type="EMBL" id="MBD1422792.1"/>
    </source>
</evidence>
<dbReference type="InterPro" id="IPR050640">
    <property type="entry name" value="Bact_2-comp_sensor_kinase"/>
</dbReference>
<dbReference type="Proteomes" id="UP000651112">
    <property type="component" value="Unassembled WGS sequence"/>
</dbReference>
<comment type="caution">
    <text evidence="2">The sequence shown here is derived from an EMBL/GenBank/DDBJ whole genome shotgun (WGS) entry which is preliminary data.</text>
</comment>
<feature type="transmembrane region" description="Helical" evidence="1">
    <location>
        <begin position="75"/>
        <end position="96"/>
    </location>
</feature>
<keyword evidence="3" id="KW-1185">Reference proteome</keyword>